<comment type="subunit">
    <text evidence="16">Component of the dolichol-phosphate mannose (DPM) synthase complex.</text>
</comment>
<comment type="catalytic activity">
    <reaction evidence="16">
        <text>a di-trans,poly-cis-dolichyl phosphate + GDP-alpha-D-mannose = a di-trans,poly-cis-dolichyl beta-D-mannosyl phosphate + GDP</text>
        <dbReference type="Rhea" id="RHEA:21184"/>
        <dbReference type="Rhea" id="RHEA-COMP:19498"/>
        <dbReference type="Rhea" id="RHEA-COMP:19501"/>
        <dbReference type="ChEBI" id="CHEBI:57527"/>
        <dbReference type="ChEBI" id="CHEBI:57683"/>
        <dbReference type="ChEBI" id="CHEBI:58189"/>
        <dbReference type="ChEBI" id="CHEBI:58211"/>
    </reaction>
</comment>
<feature type="domain" description="C2H2-type" evidence="18">
    <location>
        <begin position="443"/>
        <end position="466"/>
    </location>
</feature>
<dbReference type="InterPro" id="IPR001173">
    <property type="entry name" value="Glyco_trans_2-like"/>
</dbReference>
<evidence type="ECO:0000256" key="16">
    <source>
        <dbReference type="RuleBase" id="RU365083"/>
    </source>
</evidence>
<feature type="domain" description="C2H2-type" evidence="18">
    <location>
        <begin position="317"/>
        <end position="340"/>
    </location>
</feature>
<dbReference type="EC" id="2.4.1.83" evidence="8 16"/>
<dbReference type="Gene3D" id="3.90.550.10">
    <property type="entry name" value="Spore Coat Polysaccharide Biosynthesis Protein SpsA, Chain A"/>
    <property type="match status" value="1"/>
</dbReference>
<dbReference type="GO" id="GO:0006506">
    <property type="term" value="P:GPI anchor biosynthetic process"/>
    <property type="evidence" value="ECO:0007669"/>
    <property type="project" value="TreeGrafter"/>
</dbReference>
<dbReference type="Pfam" id="PF19627">
    <property type="entry name" value="ADNP_N"/>
    <property type="match status" value="1"/>
</dbReference>
<evidence type="ECO:0000256" key="12">
    <source>
        <dbReference type="ARBA" id="ARBA00022723"/>
    </source>
</evidence>
<dbReference type="Proteomes" id="UP001152622">
    <property type="component" value="Chromosome 3"/>
</dbReference>
<dbReference type="PANTHER" id="PTHR43398">
    <property type="entry name" value="DOLICHOL-PHOSPHATE MANNOSYLTRANSFERASE SUBUNIT 1"/>
    <property type="match status" value="1"/>
</dbReference>
<evidence type="ECO:0000256" key="1">
    <source>
        <dbReference type="ARBA" id="ARBA00001913"/>
    </source>
</evidence>
<dbReference type="PANTHER" id="PTHR43398:SF1">
    <property type="entry name" value="DOLICHOL-PHOSPHATE MANNOSYLTRANSFERASE SUBUNIT 1"/>
    <property type="match status" value="1"/>
</dbReference>
<keyword evidence="14" id="KW-0460">Magnesium</keyword>
<evidence type="ECO:0000256" key="14">
    <source>
        <dbReference type="ARBA" id="ARBA00022842"/>
    </source>
</evidence>
<dbReference type="AlphaFoldDB" id="A0A9Q1J5Y0"/>
<comment type="subcellular location">
    <subcellularLocation>
        <location evidence="5 16">Endoplasmic reticulum</location>
    </subcellularLocation>
</comment>
<evidence type="ECO:0000313" key="19">
    <source>
        <dbReference type="EMBL" id="KAJ8370770.1"/>
    </source>
</evidence>
<dbReference type="InterPro" id="IPR013087">
    <property type="entry name" value="Znf_C2H2_type"/>
</dbReference>
<reference evidence="19" key="1">
    <citation type="journal article" date="2023" name="Science">
        <title>Genome structures resolve the early diversification of teleost fishes.</title>
        <authorList>
            <person name="Parey E."/>
            <person name="Louis A."/>
            <person name="Montfort J."/>
            <person name="Bouchez O."/>
            <person name="Roques C."/>
            <person name="Iampietro C."/>
            <person name="Lluch J."/>
            <person name="Castinel A."/>
            <person name="Donnadieu C."/>
            <person name="Desvignes T."/>
            <person name="Floi Bucao C."/>
            <person name="Jouanno E."/>
            <person name="Wen M."/>
            <person name="Mejri S."/>
            <person name="Dirks R."/>
            <person name="Jansen H."/>
            <person name="Henkel C."/>
            <person name="Chen W.J."/>
            <person name="Zahm M."/>
            <person name="Cabau C."/>
            <person name="Klopp C."/>
            <person name="Thompson A.W."/>
            <person name="Robinson-Rechavi M."/>
            <person name="Braasch I."/>
            <person name="Lecointre G."/>
            <person name="Bobe J."/>
            <person name="Postlethwait J.H."/>
            <person name="Berthelot C."/>
            <person name="Roest Crollius H."/>
            <person name="Guiguen Y."/>
        </authorList>
    </citation>
    <scope>NUCLEOTIDE SEQUENCE</scope>
    <source>
        <strain evidence="19">WJC10195</strain>
    </source>
</reference>
<comment type="similarity">
    <text evidence="7 16">Belongs to the glycosyltransferase 2 family.</text>
</comment>
<evidence type="ECO:0000256" key="5">
    <source>
        <dbReference type="ARBA" id="ARBA00004240"/>
    </source>
</evidence>
<accession>A0A9Q1J5Y0</accession>
<dbReference type="GO" id="GO:0035269">
    <property type="term" value="P:protein O-linked glycosylation via mannose"/>
    <property type="evidence" value="ECO:0007669"/>
    <property type="project" value="TreeGrafter"/>
</dbReference>
<proteinExistence type="inferred from homology"/>
<comment type="function">
    <text evidence="4">Transfers mannose from GDP-mannose to dolichol monophosphate to form dolichol phosphate mannose (Dol-P-Man) which is the mannosyl donor in pathways leading to N-glycosylation, glycosyl phosphatidylinositol membrane anchoring, and O-mannosylation of proteins; catalytic subunit of the dolichol-phosphate mannose (DPM) synthase complex.</text>
</comment>
<organism evidence="19 20">
    <name type="scientific">Synaphobranchus kaupii</name>
    <name type="common">Kaup's arrowtooth eel</name>
    <dbReference type="NCBI Taxonomy" id="118154"/>
    <lineage>
        <taxon>Eukaryota</taxon>
        <taxon>Metazoa</taxon>
        <taxon>Chordata</taxon>
        <taxon>Craniata</taxon>
        <taxon>Vertebrata</taxon>
        <taxon>Euteleostomi</taxon>
        <taxon>Actinopterygii</taxon>
        <taxon>Neopterygii</taxon>
        <taxon>Teleostei</taxon>
        <taxon>Anguilliformes</taxon>
        <taxon>Synaphobranchidae</taxon>
        <taxon>Synaphobranchus</taxon>
    </lineage>
</organism>
<feature type="domain" description="C2H2-type" evidence="18">
    <location>
        <begin position="387"/>
        <end position="410"/>
    </location>
</feature>
<keyword evidence="11 16" id="KW-0808">Transferase</keyword>
<evidence type="ECO:0000256" key="9">
    <source>
        <dbReference type="ARBA" id="ARBA00014858"/>
    </source>
</evidence>
<name>A0A9Q1J5Y0_SYNKA</name>
<keyword evidence="13 16" id="KW-0256">Endoplasmic reticulum</keyword>
<comment type="cofactor">
    <cofactor evidence="2">
        <name>Mn(2+)</name>
        <dbReference type="ChEBI" id="CHEBI:29035"/>
    </cofactor>
</comment>
<keyword evidence="20" id="KW-1185">Reference proteome</keyword>
<keyword evidence="12" id="KW-0479">Metal-binding</keyword>
<comment type="caution">
    <text evidence="19">The sequence shown here is derived from an EMBL/GenBank/DDBJ whole genome shotgun (WGS) entry which is preliminary data.</text>
</comment>
<evidence type="ECO:0000259" key="18">
    <source>
        <dbReference type="SMART" id="SM00355"/>
    </source>
</evidence>
<dbReference type="InterPro" id="IPR039528">
    <property type="entry name" value="DPM1-like"/>
</dbReference>
<dbReference type="GO" id="GO:0005789">
    <property type="term" value="C:endoplasmic reticulum membrane"/>
    <property type="evidence" value="ECO:0007669"/>
    <property type="project" value="TreeGrafter"/>
</dbReference>
<comment type="cofactor">
    <cofactor evidence="3">
        <name>Mg(2+)</name>
        <dbReference type="ChEBI" id="CHEBI:18420"/>
    </cofactor>
</comment>
<protein>
    <recommendedName>
        <fullName evidence="9 16">Dolichol-phosphate mannosyltransferase subunit 1</fullName>
        <ecNumber evidence="8 16">2.4.1.83</ecNumber>
    </recommendedName>
</protein>
<evidence type="ECO:0000313" key="20">
    <source>
        <dbReference type="Proteomes" id="UP001152622"/>
    </source>
</evidence>
<evidence type="ECO:0000256" key="17">
    <source>
        <dbReference type="SAM" id="MobiDB-lite"/>
    </source>
</evidence>
<evidence type="ECO:0000256" key="6">
    <source>
        <dbReference type="ARBA" id="ARBA00004922"/>
    </source>
</evidence>
<keyword evidence="10 16" id="KW-0328">Glycosyltransferase</keyword>
<dbReference type="FunFam" id="3.90.550.10:FF:000036">
    <property type="entry name" value="Dolichol-phosphate mannosyltransferase subunit 1"/>
    <property type="match status" value="1"/>
</dbReference>
<feature type="region of interest" description="Disordered" evidence="17">
    <location>
        <begin position="517"/>
        <end position="547"/>
    </location>
</feature>
<dbReference type="GO" id="GO:0006488">
    <property type="term" value="P:dolichol-linked oligosaccharide biosynthetic process"/>
    <property type="evidence" value="ECO:0007669"/>
    <property type="project" value="TreeGrafter"/>
</dbReference>
<evidence type="ECO:0000256" key="10">
    <source>
        <dbReference type="ARBA" id="ARBA00022676"/>
    </source>
</evidence>
<dbReference type="GO" id="GO:0004582">
    <property type="term" value="F:dolichyl-phosphate beta-D-mannosyltransferase activity"/>
    <property type="evidence" value="ECO:0007669"/>
    <property type="project" value="UniProtKB-UniRule"/>
</dbReference>
<evidence type="ECO:0000256" key="8">
    <source>
        <dbReference type="ARBA" id="ARBA00012704"/>
    </source>
</evidence>
<evidence type="ECO:0000256" key="4">
    <source>
        <dbReference type="ARBA" id="ARBA00002636"/>
    </source>
</evidence>
<dbReference type="SMART" id="SM00355">
    <property type="entry name" value="ZnF_C2H2"/>
    <property type="match status" value="3"/>
</dbReference>
<dbReference type="CDD" id="cd06442">
    <property type="entry name" value="DPM1_like"/>
    <property type="match status" value="1"/>
</dbReference>
<dbReference type="InterPro" id="IPR045762">
    <property type="entry name" value="ADNP_Znf"/>
</dbReference>
<dbReference type="Pfam" id="PF00535">
    <property type="entry name" value="Glycos_transf_2"/>
    <property type="match status" value="1"/>
</dbReference>
<comment type="pathway">
    <text evidence="6 16">Protein modification; protein glycosylation.</text>
</comment>
<evidence type="ECO:0000256" key="11">
    <source>
        <dbReference type="ARBA" id="ARBA00022679"/>
    </source>
</evidence>
<evidence type="ECO:0000256" key="7">
    <source>
        <dbReference type="ARBA" id="ARBA00006739"/>
    </source>
</evidence>
<sequence>MASRKSSTKSRGDNNKYSVLLPTYNERENLPLIVWLLVKYFDESGYDFEIIVIDDGSPDGTLEVAEQLQKIYGEDRILLRPRAKKLGLGTAYIHGVKHATGNFVFIMDADLSHHPKFIPEFIAKQQEGGLDLVSGTRYSGNGGVYGWDLRRKLISRGANFITQVLLRPGASDLTGSFRLYKKEVLEQLVEKCVSKGYVFQMEMIVRARQLGYSIGEVPISFVDRVYGERIALNWVPNFRQVKSMFQLPVNNLGSLRKARKNVKKVLGDIGLEYCKDHLQDFKDFVPNDFYVKNTTWDDVCFWDPTLTKLQDYRSKPFCCSGCPFSSKFFSAYKSHFRNVHSEDFESRILLNCPYCTYNGNKKTLETHICPTMWFGKGLADSVEQAVYYCKKCTYRDPLYNVVRKHIYREHFQHVAAPYMAKPGEKSTNGAAAGNPSSAREDVLHCKRCLFVPRSYEALVQHVIEDHERIGYQVTAMIGHTNVVVPRSKPIMLLSPKTQDKAILGVTQKGTLLTTGVRPPFHSAAESDRHPQSRAAVWRSSEAGGHML</sequence>
<dbReference type="SUPFAM" id="SSF53448">
    <property type="entry name" value="Nucleotide-diphospho-sugar transferases"/>
    <property type="match status" value="1"/>
</dbReference>
<gene>
    <name evidence="19" type="ORF">SKAU_G00107980</name>
</gene>
<comment type="cofactor">
    <cofactor evidence="1">
        <name>Ca(2+)</name>
        <dbReference type="ChEBI" id="CHEBI:29108"/>
    </cofactor>
</comment>
<evidence type="ECO:0000256" key="13">
    <source>
        <dbReference type="ARBA" id="ARBA00022824"/>
    </source>
</evidence>
<evidence type="ECO:0000256" key="15">
    <source>
        <dbReference type="ARBA" id="ARBA00023211"/>
    </source>
</evidence>
<dbReference type="EMBL" id="JAINUF010000003">
    <property type="protein sequence ID" value="KAJ8370770.1"/>
    <property type="molecule type" value="Genomic_DNA"/>
</dbReference>
<dbReference type="GO" id="GO:0046872">
    <property type="term" value="F:metal ion binding"/>
    <property type="evidence" value="ECO:0007669"/>
    <property type="project" value="UniProtKB-KW"/>
</dbReference>
<evidence type="ECO:0000256" key="3">
    <source>
        <dbReference type="ARBA" id="ARBA00001946"/>
    </source>
</evidence>
<evidence type="ECO:0000256" key="2">
    <source>
        <dbReference type="ARBA" id="ARBA00001936"/>
    </source>
</evidence>
<dbReference type="OrthoDB" id="2603at2759"/>
<dbReference type="InterPro" id="IPR029044">
    <property type="entry name" value="Nucleotide-diphossugar_trans"/>
</dbReference>
<keyword evidence="15" id="KW-0464">Manganese</keyword>